<evidence type="ECO:0000313" key="3">
    <source>
        <dbReference type="Proteomes" id="UP001054837"/>
    </source>
</evidence>
<gene>
    <name evidence="2" type="primary">AVEN_203232_1</name>
    <name evidence="2" type="ORF">CDAR_121721</name>
</gene>
<comment type="caution">
    <text evidence="2">The sequence shown here is derived from an EMBL/GenBank/DDBJ whole genome shotgun (WGS) entry which is preliminary data.</text>
</comment>
<evidence type="ECO:0000313" key="2">
    <source>
        <dbReference type="EMBL" id="GIX93526.1"/>
    </source>
</evidence>
<keyword evidence="3" id="KW-1185">Reference proteome</keyword>
<dbReference type="Proteomes" id="UP001054837">
    <property type="component" value="Unassembled WGS sequence"/>
</dbReference>
<dbReference type="AlphaFoldDB" id="A0AAV4P8Z2"/>
<reference evidence="2 3" key="1">
    <citation type="submission" date="2021-06" db="EMBL/GenBank/DDBJ databases">
        <title>Caerostris darwini draft genome.</title>
        <authorList>
            <person name="Kono N."/>
            <person name="Arakawa K."/>
        </authorList>
    </citation>
    <scope>NUCLEOTIDE SEQUENCE [LARGE SCALE GENOMIC DNA]</scope>
</reference>
<feature type="region of interest" description="Disordered" evidence="1">
    <location>
        <begin position="137"/>
        <end position="242"/>
    </location>
</feature>
<accession>A0AAV4P8Z2</accession>
<feature type="compositionally biased region" description="Basic and acidic residues" evidence="1">
    <location>
        <begin position="65"/>
        <end position="82"/>
    </location>
</feature>
<organism evidence="2 3">
    <name type="scientific">Caerostris darwini</name>
    <dbReference type="NCBI Taxonomy" id="1538125"/>
    <lineage>
        <taxon>Eukaryota</taxon>
        <taxon>Metazoa</taxon>
        <taxon>Ecdysozoa</taxon>
        <taxon>Arthropoda</taxon>
        <taxon>Chelicerata</taxon>
        <taxon>Arachnida</taxon>
        <taxon>Araneae</taxon>
        <taxon>Araneomorphae</taxon>
        <taxon>Entelegynae</taxon>
        <taxon>Araneoidea</taxon>
        <taxon>Araneidae</taxon>
        <taxon>Caerostris</taxon>
    </lineage>
</organism>
<sequence length="242" mass="28182">MERSIPHIRNIFSNTSSRKKSTSDTQDLCQYDKSPRSKKKTKEPPADYYEKHELASKNCNSPKKNAFDLGKENLKSKEESRKSSNRNGNYNTYTSKTLTERDMRHLERHLSMKKTIRKQISRNLAQAFLDNPDIFEPEDYKQENHKNDHKLPADTSSEQNVLDLLKISIEDRDSGHSSPTHDTLDDSEEDDVEEGKGWKPSMKHRDSETKGLVDERPKILNQEPEKKSSIWKMFSSRNKGKR</sequence>
<feature type="compositionally biased region" description="Basic and acidic residues" evidence="1">
    <location>
        <begin position="138"/>
        <end position="152"/>
    </location>
</feature>
<feature type="compositionally biased region" description="Basic and acidic residues" evidence="1">
    <location>
        <begin position="203"/>
        <end position="228"/>
    </location>
</feature>
<dbReference type="EMBL" id="BPLQ01002498">
    <property type="protein sequence ID" value="GIX93526.1"/>
    <property type="molecule type" value="Genomic_DNA"/>
</dbReference>
<feature type="compositionally biased region" description="Polar residues" evidence="1">
    <location>
        <begin position="88"/>
        <end position="97"/>
    </location>
</feature>
<protein>
    <submittedName>
        <fullName evidence="2">Uncharacterized protein</fullName>
    </submittedName>
</protein>
<proteinExistence type="predicted"/>
<feature type="compositionally biased region" description="Basic and acidic residues" evidence="1">
    <location>
        <begin position="42"/>
        <end position="55"/>
    </location>
</feature>
<evidence type="ECO:0000256" key="1">
    <source>
        <dbReference type="SAM" id="MobiDB-lite"/>
    </source>
</evidence>
<feature type="region of interest" description="Disordered" evidence="1">
    <location>
        <begin position="1"/>
        <end position="102"/>
    </location>
</feature>
<name>A0AAV4P8Z2_9ARAC</name>